<gene>
    <name evidence="1" type="ORF">METZ01_LOCUS411688</name>
</gene>
<organism evidence="1">
    <name type="scientific">marine metagenome</name>
    <dbReference type="NCBI Taxonomy" id="408172"/>
    <lineage>
        <taxon>unclassified sequences</taxon>
        <taxon>metagenomes</taxon>
        <taxon>ecological metagenomes</taxon>
    </lineage>
</organism>
<accession>A0A382WJP9</accession>
<protein>
    <submittedName>
        <fullName evidence="1">Uncharacterized protein</fullName>
    </submittedName>
</protein>
<reference evidence="1" key="1">
    <citation type="submission" date="2018-05" db="EMBL/GenBank/DDBJ databases">
        <authorList>
            <person name="Lanie J.A."/>
            <person name="Ng W.-L."/>
            <person name="Kazmierczak K.M."/>
            <person name="Andrzejewski T.M."/>
            <person name="Davidsen T.M."/>
            <person name="Wayne K.J."/>
            <person name="Tettelin H."/>
            <person name="Glass J.I."/>
            <person name="Rusch D."/>
            <person name="Podicherti R."/>
            <person name="Tsui H.-C.T."/>
            <person name="Winkler M.E."/>
        </authorList>
    </citation>
    <scope>NUCLEOTIDE SEQUENCE</scope>
</reference>
<name>A0A382WJP9_9ZZZZ</name>
<feature type="non-terminal residue" evidence="1">
    <location>
        <position position="1"/>
    </location>
</feature>
<sequence length="52" mass="5950">GHWEETRVTHPKPEGVDSALWQGDLELRKRREQITLKTSVNLMQAVEIATHG</sequence>
<evidence type="ECO:0000313" key="1">
    <source>
        <dbReference type="EMBL" id="SVD58834.1"/>
    </source>
</evidence>
<proteinExistence type="predicted"/>
<dbReference type="EMBL" id="UINC01160278">
    <property type="protein sequence ID" value="SVD58834.1"/>
    <property type="molecule type" value="Genomic_DNA"/>
</dbReference>
<dbReference type="AlphaFoldDB" id="A0A382WJP9"/>